<evidence type="ECO:0000313" key="3">
    <source>
        <dbReference type="Proteomes" id="UP000003374"/>
    </source>
</evidence>
<dbReference type="Proteomes" id="UP000003374">
    <property type="component" value="Unassembled WGS sequence"/>
</dbReference>
<name>A4BU64_9GAMM</name>
<dbReference type="RefSeq" id="WP_005003156.1">
    <property type="nucleotide sequence ID" value="NZ_CH672427.1"/>
</dbReference>
<dbReference type="InterPro" id="IPR018713">
    <property type="entry name" value="MPAB/Lcp_cat_dom"/>
</dbReference>
<organism evidence="2 3">
    <name type="scientific">Nitrococcus mobilis Nb-231</name>
    <dbReference type="NCBI Taxonomy" id="314278"/>
    <lineage>
        <taxon>Bacteria</taxon>
        <taxon>Pseudomonadati</taxon>
        <taxon>Pseudomonadota</taxon>
        <taxon>Gammaproteobacteria</taxon>
        <taxon>Chromatiales</taxon>
        <taxon>Ectothiorhodospiraceae</taxon>
        <taxon>Nitrococcus</taxon>
    </lineage>
</organism>
<dbReference type="HOGENOM" id="CLU_039076_1_0_6"/>
<dbReference type="PANTHER" id="PTHR36124:SF1">
    <property type="entry name" value="ER-BOUND OXYGENASE MPAB_MPAB'_RUBBER OXYGENASE CATALYTIC DOMAIN-CONTAINING PROTEIN"/>
    <property type="match status" value="1"/>
</dbReference>
<accession>A4BU64</accession>
<dbReference type="GO" id="GO:0016491">
    <property type="term" value="F:oxidoreductase activity"/>
    <property type="evidence" value="ECO:0007669"/>
    <property type="project" value="InterPro"/>
</dbReference>
<comment type="caution">
    <text evidence="2">The sequence shown here is derived from an EMBL/GenBank/DDBJ whole genome shotgun (WGS) entry which is preliminary data.</text>
</comment>
<protein>
    <recommendedName>
        <fullName evidence="1">ER-bound oxygenase mpaB/mpaB'/Rubber oxygenase catalytic domain-containing protein</fullName>
    </recommendedName>
</protein>
<proteinExistence type="predicted"/>
<dbReference type="InterPro" id="IPR046366">
    <property type="entry name" value="MPAB"/>
</dbReference>
<sequence>MLDPVRDCREIVYLLTCYEFPWDIERALEFALFRTYAVPSISGLLDRTGEFTRRPRKRYDDTELILAEILENGFDTPRGQAALKRLNGMHGRFRIANGDFLYVLSTFVFEPPRWIDRFGWRPLTATERLGFFHYYRELGQRMQIRDIPATLEAFERYNQDYEARRFRYRDTNQRIGTITRDLLLGFYLPRFLLPLGRPFAHAVMDEPLLQAMGFKRPSNLLRRLVTGSLKLRARVQRWMPPRQRPHLLTRVKRPTYPEGYEIAELGTFDEKPSSSGAPV</sequence>
<dbReference type="AlphaFoldDB" id="A4BU64"/>
<dbReference type="EMBL" id="AAOF01000017">
    <property type="protein sequence ID" value="EAR20738.1"/>
    <property type="molecule type" value="Genomic_DNA"/>
</dbReference>
<keyword evidence="3" id="KW-1185">Reference proteome</keyword>
<reference evidence="2 3" key="1">
    <citation type="submission" date="2006-02" db="EMBL/GenBank/DDBJ databases">
        <authorList>
            <person name="Waterbury J."/>
            <person name="Ferriera S."/>
            <person name="Johnson J."/>
            <person name="Kravitz S."/>
            <person name="Halpern A."/>
            <person name="Remington K."/>
            <person name="Beeson K."/>
            <person name="Tran B."/>
            <person name="Rogers Y.-H."/>
            <person name="Friedman R."/>
            <person name="Venter J.C."/>
        </authorList>
    </citation>
    <scope>NUCLEOTIDE SEQUENCE [LARGE SCALE GENOMIC DNA]</scope>
    <source>
        <strain evidence="2 3">Nb-231</strain>
    </source>
</reference>
<dbReference type="Pfam" id="PF09995">
    <property type="entry name" value="MPAB_Lcp_cat"/>
    <property type="match status" value="1"/>
</dbReference>
<dbReference type="STRING" id="314278.NB231_12646"/>
<gene>
    <name evidence="2" type="ORF">NB231_12646</name>
</gene>
<dbReference type="PANTHER" id="PTHR36124">
    <property type="match status" value="1"/>
</dbReference>
<feature type="domain" description="ER-bound oxygenase mpaB/mpaB'/Rubber oxygenase catalytic" evidence="1">
    <location>
        <begin position="43"/>
        <end position="223"/>
    </location>
</feature>
<evidence type="ECO:0000259" key="1">
    <source>
        <dbReference type="Pfam" id="PF09995"/>
    </source>
</evidence>
<dbReference type="eggNOG" id="COG3662">
    <property type="taxonomic scope" value="Bacteria"/>
</dbReference>
<evidence type="ECO:0000313" key="2">
    <source>
        <dbReference type="EMBL" id="EAR20738.1"/>
    </source>
</evidence>